<keyword evidence="1 5" id="KW-0560">Oxidoreductase</keyword>
<keyword evidence="6" id="KW-1185">Reference proteome</keyword>
<dbReference type="RefSeq" id="WP_015332024.1">
    <property type="nucleotide sequence ID" value="NC_020054.1"/>
</dbReference>
<dbReference type="KEGG" id="fae:FAES_2916"/>
<evidence type="ECO:0000259" key="2">
    <source>
        <dbReference type="Pfam" id="PF01408"/>
    </source>
</evidence>
<dbReference type="SUPFAM" id="SSF51735">
    <property type="entry name" value="NAD(P)-binding Rossmann-fold domains"/>
    <property type="match status" value="1"/>
</dbReference>
<dbReference type="STRING" id="1166018.FAES_2916"/>
<dbReference type="Pfam" id="PF01408">
    <property type="entry name" value="GFO_IDH_MocA"/>
    <property type="match status" value="1"/>
</dbReference>
<evidence type="ECO:0000313" key="5">
    <source>
        <dbReference type="EMBL" id="CCH00925.1"/>
    </source>
</evidence>
<dbReference type="OrthoDB" id="9795543at2"/>
<dbReference type="HOGENOM" id="CLU_023194_5_1_10"/>
<name>I0K9X2_9BACT</name>
<evidence type="ECO:0000259" key="3">
    <source>
        <dbReference type="Pfam" id="PF02894"/>
    </source>
</evidence>
<dbReference type="AlphaFoldDB" id="I0K9X2"/>
<dbReference type="Pfam" id="PF02894">
    <property type="entry name" value="GFO_IDH_MocA_C"/>
    <property type="match status" value="1"/>
</dbReference>
<dbReference type="SUPFAM" id="SSF55347">
    <property type="entry name" value="Glyceraldehyde-3-phosphate dehydrogenase-like, C-terminal domain"/>
    <property type="match status" value="1"/>
</dbReference>
<dbReference type="InterPro" id="IPR000683">
    <property type="entry name" value="Gfo/Idh/MocA-like_OxRdtase_N"/>
</dbReference>
<sequence>MQQAKPLFESPQARRAFLQRMGLTALTLPSLSLYNCAGSSADSNGESTDSTTQTAAGQTIKKLGIALVGLGKYSEGQLGPALQETQYCRLTGIVTGTPNKAKTWKQTYNIPDKNIYTYQTFDQIATNPAIDIVYVVLPNALHADFVVRAAKAGKHVICEKPMATTTADARRMIAACKAAGKQLSVGYRLHVEPHNQNMMELGQRQLFGPVRHLVAENGQKEGYDTPWRLNKALAGGGPLPDVGIYCLQGSLYTKGQLPVSVTARFHPITDREKFTEVEEGMTFQLQFADGTVADCRTSYNDTYNKLRAEAAKGWFELEPAYGYGGIRGKTSRGNMKLDNVNQQARQMDAFAQCVLNGTPTTLPGELGLRDVQLIEAIYEAARTGKKVATRHIQPVVDQQYIRQYARL</sequence>
<gene>
    <name evidence="5" type="ORF">FAES_2916</name>
</gene>
<dbReference type="EMBL" id="HE796683">
    <property type="protein sequence ID" value="CCH00925.1"/>
    <property type="molecule type" value="Genomic_DNA"/>
</dbReference>
<dbReference type="Gene3D" id="3.30.360.10">
    <property type="entry name" value="Dihydrodipicolinate Reductase, domain 2"/>
    <property type="match status" value="1"/>
</dbReference>
<dbReference type="PANTHER" id="PTHR43818:SF11">
    <property type="entry name" value="BCDNA.GH03377"/>
    <property type="match status" value="1"/>
</dbReference>
<accession>I0K9X2</accession>
<dbReference type="InterPro" id="IPR036291">
    <property type="entry name" value="NAD(P)-bd_dom_sf"/>
</dbReference>
<evidence type="ECO:0000256" key="1">
    <source>
        <dbReference type="ARBA" id="ARBA00023002"/>
    </source>
</evidence>
<dbReference type="PANTHER" id="PTHR43818">
    <property type="entry name" value="BCDNA.GH03377"/>
    <property type="match status" value="1"/>
</dbReference>
<dbReference type="InterPro" id="IPR055170">
    <property type="entry name" value="GFO_IDH_MocA-like_dom"/>
</dbReference>
<dbReference type="Proteomes" id="UP000011058">
    <property type="component" value="Chromosome"/>
</dbReference>
<feature type="domain" description="GFO/IDH/MocA-like oxidoreductase" evidence="4">
    <location>
        <begin position="198"/>
        <end position="308"/>
    </location>
</feature>
<evidence type="ECO:0000313" key="6">
    <source>
        <dbReference type="Proteomes" id="UP000011058"/>
    </source>
</evidence>
<dbReference type="GO" id="GO:0047061">
    <property type="term" value="F:glucose-fructose oxidoreductase activity"/>
    <property type="evidence" value="ECO:0007669"/>
    <property type="project" value="UniProtKB-EC"/>
</dbReference>
<proteinExistence type="predicted"/>
<evidence type="ECO:0000259" key="4">
    <source>
        <dbReference type="Pfam" id="PF22725"/>
    </source>
</evidence>
<dbReference type="GO" id="GO:0000166">
    <property type="term" value="F:nucleotide binding"/>
    <property type="evidence" value="ECO:0007669"/>
    <property type="project" value="InterPro"/>
</dbReference>
<dbReference type="eggNOG" id="COG0673">
    <property type="taxonomic scope" value="Bacteria"/>
</dbReference>
<dbReference type="Gene3D" id="3.40.50.720">
    <property type="entry name" value="NAD(P)-binding Rossmann-like Domain"/>
    <property type="match status" value="1"/>
</dbReference>
<dbReference type="EC" id="1.1.99.28" evidence="5"/>
<organism evidence="5 6">
    <name type="scientific">Fibrella aestuarina BUZ 2</name>
    <dbReference type="NCBI Taxonomy" id="1166018"/>
    <lineage>
        <taxon>Bacteria</taxon>
        <taxon>Pseudomonadati</taxon>
        <taxon>Bacteroidota</taxon>
        <taxon>Cytophagia</taxon>
        <taxon>Cytophagales</taxon>
        <taxon>Spirosomataceae</taxon>
        <taxon>Fibrella</taxon>
    </lineage>
</organism>
<dbReference type="Pfam" id="PF22725">
    <property type="entry name" value="GFO_IDH_MocA_C3"/>
    <property type="match status" value="1"/>
</dbReference>
<reference evidence="5 6" key="1">
    <citation type="journal article" date="2012" name="J. Bacteriol.">
        <title>Genome Sequence of Fibrella aestuarina BUZ 2T, a Filamentous Marine Bacterium.</title>
        <authorList>
            <person name="Filippini M."/>
            <person name="Qi W."/>
            <person name="Blom J."/>
            <person name="Goesmann A."/>
            <person name="Smits T.H."/>
            <person name="Bagheri H.C."/>
        </authorList>
    </citation>
    <scope>NUCLEOTIDE SEQUENCE [LARGE SCALE GENOMIC DNA]</scope>
    <source>
        <strain evidence="6">BUZ 2T</strain>
    </source>
</reference>
<dbReference type="InterPro" id="IPR050463">
    <property type="entry name" value="Gfo/Idh/MocA_oxidrdct_glycsds"/>
</dbReference>
<feature type="domain" description="Gfo/Idh/MocA-like oxidoreductase C-terminal" evidence="3">
    <location>
        <begin position="341"/>
        <end position="388"/>
    </location>
</feature>
<dbReference type="PRINTS" id="PR01775">
    <property type="entry name" value="GLFROXRDTASE"/>
</dbReference>
<dbReference type="InterPro" id="IPR008354">
    <property type="entry name" value="Glc-Fru_OxRdtase_bac"/>
</dbReference>
<dbReference type="PATRIC" id="fig|1166018.3.peg.4685"/>
<protein>
    <submittedName>
        <fullName evidence="5">Oxidoreductase domain protein</fullName>
        <ecNumber evidence="5">1.1.99.28</ecNumber>
    </submittedName>
</protein>
<dbReference type="InterPro" id="IPR004104">
    <property type="entry name" value="Gfo/Idh/MocA-like_OxRdtase_C"/>
</dbReference>
<feature type="domain" description="Gfo/Idh/MocA-like oxidoreductase N-terminal" evidence="2">
    <location>
        <begin position="64"/>
        <end position="187"/>
    </location>
</feature>